<evidence type="ECO:0000256" key="5">
    <source>
        <dbReference type="ARBA" id="ARBA00022989"/>
    </source>
</evidence>
<gene>
    <name evidence="9" type="ORF">HPG69_014376</name>
</gene>
<evidence type="ECO:0000256" key="4">
    <source>
        <dbReference type="ARBA" id="ARBA00022692"/>
    </source>
</evidence>
<keyword evidence="3 7" id="KW-1003">Cell membrane</keyword>
<evidence type="ECO:0000256" key="3">
    <source>
        <dbReference type="ARBA" id="ARBA00022475"/>
    </source>
</evidence>
<evidence type="ECO:0000256" key="6">
    <source>
        <dbReference type="ARBA" id="ARBA00023136"/>
    </source>
</evidence>
<keyword evidence="6" id="KW-0472">Membrane</keyword>
<evidence type="ECO:0000256" key="8">
    <source>
        <dbReference type="SAM" id="MobiDB-lite"/>
    </source>
</evidence>
<dbReference type="AlphaFoldDB" id="A0A7J7EW20"/>
<comment type="similarity">
    <text evidence="2 7">Belongs to the NKAIN family.</text>
</comment>
<keyword evidence="5" id="KW-1133">Transmembrane helix</keyword>
<dbReference type="Pfam" id="PF05640">
    <property type="entry name" value="NKAIN"/>
    <property type="match status" value="1"/>
</dbReference>
<keyword evidence="10" id="KW-1185">Reference proteome</keyword>
<dbReference type="GO" id="GO:0002028">
    <property type="term" value="P:regulation of sodium ion transport"/>
    <property type="evidence" value="ECO:0007669"/>
    <property type="project" value="UniProtKB-UniRule"/>
</dbReference>
<evidence type="ECO:0000313" key="9">
    <source>
        <dbReference type="EMBL" id="KAF5920010.1"/>
    </source>
</evidence>
<dbReference type="InterPro" id="IPR008516">
    <property type="entry name" value="Na/K-Atpase_Interacting"/>
</dbReference>
<feature type="compositionally biased region" description="Polar residues" evidence="8">
    <location>
        <begin position="113"/>
        <end position="131"/>
    </location>
</feature>
<evidence type="ECO:0000313" key="10">
    <source>
        <dbReference type="Proteomes" id="UP000551758"/>
    </source>
</evidence>
<sequence length="308" mass="34312">MGLLWESSKELDVNKCLLQLSQLAGFIYACYVVKCITEEEDSFDFIGGFDSYGYQGPQKTSHLQLQPMYMLTKTLRMKSNKWTLSYEWEPAFPSPRAGASSRQTRGPGPWAQPATTGSVSSQQFASGSGTVLQEEWERAAPQPRPRSCSTAQASSKPHTQGFWSLKKDESVEFAFKKSAKGLESVHVTGSGPGFPGHITRNYVNMPPLTKWQEPFPVRFFQGRKKTPQTAKNRKCSWLGFSALLPLKSTVHESFAPGLHLYVDNPNLNALFLTTSVQRASPLHGPPSNNRHTFTTGEAIAQNYKEEEP</sequence>
<dbReference type="Proteomes" id="UP000551758">
    <property type="component" value="Unassembled WGS sequence"/>
</dbReference>
<comment type="subcellular location">
    <subcellularLocation>
        <location evidence="1 7">Cell membrane</location>
        <topology evidence="1 7">Multi-pass membrane protein</topology>
    </subcellularLocation>
</comment>
<evidence type="ECO:0000256" key="7">
    <source>
        <dbReference type="RuleBase" id="RU368041"/>
    </source>
</evidence>
<dbReference type="PANTHER" id="PTHR13084">
    <property type="entry name" value="T-CELL LYMPHOMA BREAKPOINT-ASSOCIATED TARGET 1-RELATED"/>
    <property type="match status" value="1"/>
</dbReference>
<evidence type="ECO:0000256" key="2">
    <source>
        <dbReference type="ARBA" id="ARBA00006364"/>
    </source>
</evidence>
<name>A0A7J7EW20_DICBM</name>
<dbReference type="PANTHER" id="PTHR13084:SF3">
    <property type="entry name" value="SODIUM_POTASSIUM-TRANSPORTING ATPASE SUBUNIT BETA-1-INTERACTING PROTEIN 2"/>
    <property type="match status" value="1"/>
</dbReference>
<comment type="caution">
    <text evidence="9">The sequence shown here is derived from an EMBL/GenBank/DDBJ whole genome shotgun (WGS) entry which is preliminary data.</text>
</comment>
<protein>
    <recommendedName>
        <fullName evidence="7">Sodium/potassium-transporting ATPase subunit beta-1-interacting protein</fullName>
        <shortName evidence="7">Na(+)/K(+)-transporting ATPase subunit beta-1-interacting protein</shortName>
    </recommendedName>
</protein>
<keyword evidence="4" id="KW-0812">Transmembrane</keyword>
<reference evidence="9 10" key="1">
    <citation type="journal article" date="2020" name="Mol. Biol. Evol.">
        <title>Interspecific Gene Flow and the Evolution of Specialization in Black and White Rhinoceros.</title>
        <authorList>
            <person name="Moodley Y."/>
            <person name="Westbury M.V."/>
            <person name="Russo I.M."/>
            <person name="Gopalakrishnan S."/>
            <person name="Rakotoarivelo A."/>
            <person name="Olsen R.A."/>
            <person name="Prost S."/>
            <person name="Tunstall T."/>
            <person name="Ryder O.A."/>
            <person name="Dalen L."/>
            <person name="Bruford M.W."/>
        </authorList>
    </citation>
    <scope>NUCLEOTIDE SEQUENCE [LARGE SCALE GENOMIC DNA]</scope>
    <source>
        <strain evidence="9">SBR-YM</strain>
        <tissue evidence="9">Skin</tissue>
    </source>
</reference>
<evidence type="ECO:0000256" key="1">
    <source>
        <dbReference type="ARBA" id="ARBA00004651"/>
    </source>
</evidence>
<dbReference type="GO" id="GO:0005886">
    <property type="term" value="C:plasma membrane"/>
    <property type="evidence" value="ECO:0007669"/>
    <property type="project" value="UniProtKB-SubCell"/>
</dbReference>
<feature type="compositionally biased region" description="Polar residues" evidence="8">
    <location>
        <begin position="147"/>
        <end position="161"/>
    </location>
</feature>
<accession>A0A7J7EW20</accession>
<feature type="region of interest" description="Disordered" evidence="8">
    <location>
        <begin position="95"/>
        <end position="161"/>
    </location>
</feature>
<organism evidence="9 10">
    <name type="scientific">Diceros bicornis minor</name>
    <name type="common">South-central black rhinoceros</name>
    <dbReference type="NCBI Taxonomy" id="77932"/>
    <lineage>
        <taxon>Eukaryota</taxon>
        <taxon>Metazoa</taxon>
        <taxon>Chordata</taxon>
        <taxon>Craniata</taxon>
        <taxon>Vertebrata</taxon>
        <taxon>Euteleostomi</taxon>
        <taxon>Mammalia</taxon>
        <taxon>Eutheria</taxon>
        <taxon>Laurasiatheria</taxon>
        <taxon>Perissodactyla</taxon>
        <taxon>Rhinocerotidae</taxon>
        <taxon>Diceros</taxon>
    </lineage>
</organism>
<proteinExistence type="inferred from homology"/>
<dbReference type="EMBL" id="JACDTQ010002174">
    <property type="protein sequence ID" value="KAF5920010.1"/>
    <property type="molecule type" value="Genomic_DNA"/>
</dbReference>